<dbReference type="SUPFAM" id="SSF81343">
    <property type="entry name" value="Fumarate reductase respiratory complex transmembrane subunits"/>
    <property type="match status" value="1"/>
</dbReference>
<gene>
    <name evidence="2" type="ORF">HAM_072</name>
</gene>
<organism evidence="2">
    <name type="scientific">Hemiselmis andersenii</name>
    <name type="common">Cryptophyte alga</name>
    <dbReference type="NCBI Taxonomy" id="464988"/>
    <lineage>
        <taxon>Eukaryota</taxon>
        <taxon>Cryptophyceae</taxon>
        <taxon>Cryptomonadales</taxon>
        <taxon>Hemiselmidaceae</taxon>
        <taxon>Hemiselmis</taxon>
    </lineage>
</organism>
<dbReference type="RefSeq" id="YP_001874800.1">
    <property type="nucleotide sequence ID" value="NC_010637.1"/>
</dbReference>
<protein>
    <recommendedName>
        <fullName evidence="3">Succinate:cytochrome c oxidoreductase subunit 4</fullName>
    </recommendedName>
</protein>
<feature type="transmembrane region" description="Helical" evidence="1">
    <location>
        <begin position="20"/>
        <end position="49"/>
    </location>
</feature>
<keyword evidence="2" id="KW-0496">Mitochondrion</keyword>
<keyword evidence="1" id="KW-1133">Transmembrane helix</keyword>
<geneLocation type="mitochondrion" evidence="2"/>
<dbReference type="Gene3D" id="1.20.1300.10">
    <property type="entry name" value="Fumarate reductase/succinate dehydrogenase, transmembrane subunit"/>
    <property type="match status" value="1"/>
</dbReference>
<evidence type="ECO:0000313" key="2">
    <source>
        <dbReference type="EMBL" id="ACC78254.1"/>
    </source>
</evidence>
<sequence length="91" mass="10610">MKAFTSGFLHWILQRKSAIFLILSGLSLILLINSIFVNCLVLIVIVYHFKLGFETLIEDYTHNHTFKVLGFILLRLVIIYLVKFIFLLIIL</sequence>
<keyword evidence="1" id="KW-0472">Membrane</keyword>
<evidence type="ECO:0008006" key="3">
    <source>
        <dbReference type="Google" id="ProtNLM"/>
    </source>
</evidence>
<dbReference type="GO" id="GO:0016020">
    <property type="term" value="C:membrane"/>
    <property type="evidence" value="ECO:0007669"/>
    <property type="project" value="InterPro"/>
</dbReference>
<dbReference type="EMBL" id="EU651892">
    <property type="protein sequence ID" value="ACC78254.1"/>
    <property type="molecule type" value="Genomic_DNA"/>
</dbReference>
<evidence type="ECO:0000256" key="1">
    <source>
        <dbReference type="SAM" id="Phobius"/>
    </source>
</evidence>
<dbReference type="GeneID" id="6262035"/>
<dbReference type="InterPro" id="IPR034804">
    <property type="entry name" value="SQR/QFR_C/D"/>
</dbReference>
<keyword evidence="1" id="KW-0812">Transmembrane</keyword>
<feature type="transmembrane region" description="Helical" evidence="1">
    <location>
        <begin position="69"/>
        <end position="90"/>
    </location>
</feature>
<dbReference type="AlphaFoldDB" id="B2MWW2"/>
<accession>B2MWW2</accession>
<reference evidence="2" key="1">
    <citation type="journal article" date="2008" name="BMC Genomics">
        <title>Complete sequence and analysis of the mitochondrial genome of Hemiselmis andersenii CCMP644 (Cryptophyceae).</title>
        <authorList>
            <person name="Kim E."/>
            <person name="Lane C.E."/>
            <person name="Curtis B.A."/>
            <person name="Kozera C."/>
            <person name="Bowman S."/>
            <person name="Archibald J.M."/>
        </authorList>
    </citation>
    <scope>NUCLEOTIDE SEQUENCE [LARGE SCALE GENOMIC DNA]</scope>
    <source>
        <strain evidence="2">CCMP 644</strain>
        <strain>CCMP644</strain>
    </source>
</reference>
<proteinExistence type="predicted"/>
<name>B2MWW2_HEMAN</name>